<dbReference type="EnsemblMetazoa" id="XM_028292020.1">
    <property type="protein sequence ID" value="XP_028147821.1"/>
    <property type="gene ID" value="LOC114341225"/>
</dbReference>
<proteinExistence type="predicted"/>
<evidence type="ECO:0000313" key="3">
    <source>
        <dbReference type="EnsemblMetazoa" id="XP_028147821.1"/>
    </source>
</evidence>
<dbReference type="InterPro" id="IPR004875">
    <property type="entry name" value="DDE_SF_endonuclease_dom"/>
</dbReference>
<dbReference type="Pfam" id="PF03184">
    <property type="entry name" value="DDE_1"/>
    <property type="match status" value="1"/>
</dbReference>
<dbReference type="GeneID" id="114341225"/>
<name>A0A6P7GE59_DIAVI</name>
<dbReference type="KEGG" id="dvv:114341225"/>
<dbReference type="AlphaFoldDB" id="A0A6P7GE59"/>
<dbReference type="InParanoid" id="A0A6P7GE59"/>
<keyword evidence="4" id="KW-1185">Reference proteome</keyword>
<evidence type="ECO:0000256" key="1">
    <source>
        <dbReference type="SAM" id="MobiDB-lite"/>
    </source>
</evidence>
<dbReference type="GO" id="GO:0003676">
    <property type="term" value="F:nucleic acid binding"/>
    <property type="evidence" value="ECO:0007669"/>
    <property type="project" value="InterPro"/>
</dbReference>
<gene>
    <name evidence="5" type="primary">LOC114341225</name>
</gene>
<evidence type="ECO:0000259" key="2">
    <source>
        <dbReference type="Pfam" id="PF03184"/>
    </source>
</evidence>
<dbReference type="Proteomes" id="UP001652700">
    <property type="component" value="Unplaced"/>
</dbReference>
<accession>A0A6P7GE59</accession>
<dbReference type="RefSeq" id="XP_028147821.1">
    <property type="nucleotide sequence ID" value="XM_028292020.1"/>
</dbReference>
<feature type="domain" description="DDE-1" evidence="2">
    <location>
        <begin position="1"/>
        <end position="63"/>
    </location>
</feature>
<feature type="compositionally biased region" description="Acidic residues" evidence="1">
    <location>
        <begin position="134"/>
        <end position="145"/>
    </location>
</feature>
<dbReference type="OrthoDB" id="6753532at2759"/>
<evidence type="ECO:0000313" key="5">
    <source>
        <dbReference type="RefSeq" id="XP_028147821.1"/>
    </source>
</evidence>
<organism evidence="5">
    <name type="scientific">Diabrotica virgifera virgifera</name>
    <name type="common">western corn rootworm</name>
    <dbReference type="NCBI Taxonomy" id="50390"/>
    <lineage>
        <taxon>Eukaryota</taxon>
        <taxon>Metazoa</taxon>
        <taxon>Ecdysozoa</taxon>
        <taxon>Arthropoda</taxon>
        <taxon>Hexapoda</taxon>
        <taxon>Insecta</taxon>
        <taxon>Pterygota</taxon>
        <taxon>Neoptera</taxon>
        <taxon>Endopterygota</taxon>
        <taxon>Coleoptera</taxon>
        <taxon>Polyphaga</taxon>
        <taxon>Cucujiformia</taxon>
        <taxon>Chrysomeloidea</taxon>
        <taxon>Chrysomelidae</taxon>
        <taxon>Galerucinae</taxon>
        <taxon>Diabroticina</taxon>
        <taxon>Diabroticites</taxon>
        <taxon>Diabrotica</taxon>
    </lineage>
</organism>
<feature type="region of interest" description="Disordered" evidence="1">
    <location>
        <begin position="134"/>
        <end position="156"/>
    </location>
</feature>
<reference evidence="3" key="2">
    <citation type="submission" date="2025-05" db="UniProtKB">
        <authorList>
            <consortium name="EnsemblMetazoa"/>
        </authorList>
    </citation>
    <scope>IDENTIFICATION</scope>
</reference>
<reference evidence="5" key="1">
    <citation type="submission" date="2025-04" db="UniProtKB">
        <authorList>
            <consortium name="RefSeq"/>
        </authorList>
    </citation>
    <scope>IDENTIFICATION</scope>
    <source>
        <tissue evidence="5">Whole insect</tissue>
    </source>
</reference>
<protein>
    <submittedName>
        <fullName evidence="5">Jerky protein homolog-like</fullName>
    </submittedName>
</protein>
<evidence type="ECO:0000313" key="4">
    <source>
        <dbReference type="Proteomes" id="UP001652700"/>
    </source>
</evidence>
<sequence length="214" mass="24466">MDQGVIEKMKRSYRKQLLRRLLLAEKDEESVIEFVKKVNLKDCIYMLADAWESLTETNLQRAWRKLWPYEEEKDDLEEGDIDGAVNEISEICSTLPGFEECNKDDAMECLAVDSNDSGFQILTDQEIADMLNEDETETMESDSDDNSDKTEETGPTHSEAFVAAEALMSWLEKQNESSPTQLILLKRIKDLAAKKRTTTAVQKAITDFFKSSNM</sequence>